<comment type="caution">
    <text evidence="2">The sequence shown here is derived from an EMBL/GenBank/DDBJ whole genome shotgun (WGS) entry which is preliminary data.</text>
</comment>
<dbReference type="AlphaFoldDB" id="A0AAW0QFT6"/>
<evidence type="ECO:0000256" key="1">
    <source>
        <dbReference type="SAM" id="MobiDB-lite"/>
    </source>
</evidence>
<evidence type="ECO:0000313" key="3">
    <source>
        <dbReference type="Proteomes" id="UP001392437"/>
    </source>
</evidence>
<proteinExistence type="predicted"/>
<protein>
    <submittedName>
        <fullName evidence="2">Uncharacterized protein</fullName>
    </submittedName>
</protein>
<reference evidence="2 3" key="1">
    <citation type="submission" date="2023-01" db="EMBL/GenBank/DDBJ databases">
        <title>Analysis of 21 Apiospora genomes using comparative genomics revels a genus with tremendous synthesis potential of carbohydrate active enzymes and secondary metabolites.</title>
        <authorList>
            <person name="Sorensen T."/>
        </authorList>
    </citation>
    <scope>NUCLEOTIDE SEQUENCE [LARGE SCALE GENOMIC DNA]</scope>
    <source>
        <strain evidence="2 3">CBS 117206</strain>
    </source>
</reference>
<keyword evidence="3" id="KW-1185">Reference proteome</keyword>
<evidence type="ECO:0000313" key="2">
    <source>
        <dbReference type="EMBL" id="KAK8102018.1"/>
    </source>
</evidence>
<dbReference type="EMBL" id="JAQQWP010000009">
    <property type="protein sequence ID" value="KAK8102018.1"/>
    <property type="molecule type" value="Genomic_DNA"/>
</dbReference>
<name>A0AAW0QFT6_9PEZI</name>
<organism evidence="2 3">
    <name type="scientific">Apiospora kogelbergensis</name>
    <dbReference type="NCBI Taxonomy" id="1337665"/>
    <lineage>
        <taxon>Eukaryota</taxon>
        <taxon>Fungi</taxon>
        <taxon>Dikarya</taxon>
        <taxon>Ascomycota</taxon>
        <taxon>Pezizomycotina</taxon>
        <taxon>Sordariomycetes</taxon>
        <taxon>Xylariomycetidae</taxon>
        <taxon>Amphisphaeriales</taxon>
        <taxon>Apiosporaceae</taxon>
        <taxon>Apiospora</taxon>
    </lineage>
</organism>
<sequence length="283" mass="30607">MSTGGCHPSTPRVSVAPPFHPIRASQRDDDEHPTPSCSRHSESPPSYAPHAALAEAAASEFFLERPIAVPQERPFSGAPFFPAYAPVLQLHGITLETWHKFVAKMDVAVLSTSSVSDQALEHARSLSRRIRSASGGMWSTLVSLPPGNNSDNETTARTSSFVRAARTLREERIIATLAAANITWFHPQGLHVAMMDTAVLAGRLGDSRAKSLRGTLPSRLIEAARPRRDEGPGAQLAALRPWIATLEVDSSARDPSRILDLAPDSLWLVVQRHISEGEDPAGL</sequence>
<gene>
    <name evidence="2" type="ORF">PG999_012392</name>
</gene>
<accession>A0AAW0QFT6</accession>
<feature type="region of interest" description="Disordered" evidence="1">
    <location>
        <begin position="1"/>
        <end position="49"/>
    </location>
</feature>
<dbReference type="Proteomes" id="UP001392437">
    <property type="component" value="Unassembled WGS sequence"/>
</dbReference>